<accession>A0A176W6E5</accession>
<feature type="region of interest" description="Disordered" evidence="1">
    <location>
        <begin position="22"/>
        <end position="53"/>
    </location>
</feature>
<reference evidence="2" key="1">
    <citation type="submission" date="2016-03" db="EMBL/GenBank/DDBJ databases">
        <title>Mechanisms controlling the formation of the plant cell surface in tip-growing cells are functionally conserved among land plants.</title>
        <authorList>
            <person name="Honkanen S."/>
            <person name="Jones V.A."/>
            <person name="Morieri G."/>
            <person name="Champion C."/>
            <person name="Hetherington A.J."/>
            <person name="Kelly S."/>
            <person name="Saint-Marcoux D."/>
            <person name="Proust H."/>
            <person name="Prescott H."/>
            <person name="Dolan L."/>
        </authorList>
    </citation>
    <scope>NUCLEOTIDE SEQUENCE [LARGE SCALE GENOMIC DNA]</scope>
    <source>
        <tissue evidence="2">Whole gametophyte</tissue>
    </source>
</reference>
<sequence>MPLGVCHDHAFSDAVLRGQRSAHSWHGPLPRSRTHPASDTLQKDRPAVEAGGGNYRVGVAPMSATRLFSCRRNRLDASAEAKIAVGQFDTRGAANLTEPRQIQLQLGSGKQKNPSSQAAEAHPFRKARRGCGRADCSKCEAVREQSAETIDSTTGHTLFSCCLCSEAGPASASAAAAAAAAAVEVVVAGTPAFVDPNTGRATVGEGGEEEEEEEELVVQLGPDSAAAAAAAEHTNEFRASLVCQETCRGHVHTILKPHASSSDYSLQCAFDAYSNCGSVRFGSVRFVLVDLKINSPKQAKLLVSESMPPWVRLELRSIVKGIYVRARGRPGPFRPLLTRLIPHPSPYRMMANSAPKMLSGDVAEGRRVDLIPLSGTFAKTTG</sequence>
<gene>
    <name evidence="2" type="ORF">AXG93_2515s1190</name>
</gene>
<evidence type="ECO:0000313" key="2">
    <source>
        <dbReference type="EMBL" id="OAE28181.1"/>
    </source>
</evidence>
<evidence type="ECO:0000313" key="3">
    <source>
        <dbReference type="Proteomes" id="UP000077202"/>
    </source>
</evidence>
<evidence type="ECO:0000256" key="1">
    <source>
        <dbReference type="SAM" id="MobiDB-lite"/>
    </source>
</evidence>
<dbReference type="AlphaFoldDB" id="A0A176W6E5"/>
<name>A0A176W6E5_MARPO</name>
<dbReference type="Proteomes" id="UP000077202">
    <property type="component" value="Unassembled WGS sequence"/>
</dbReference>
<comment type="caution">
    <text evidence="2">The sequence shown here is derived from an EMBL/GenBank/DDBJ whole genome shotgun (WGS) entry which is preliminary data.</text>
</comment>
<keyword evidence="3" id="KW-1185">Reference proteome</keyword>
<dbReference type="EMBL" id="LVLJ01001764">
    <property type="protein sequence ID" value="OAE28181.1"/>
    <property type="molecule type" value="Genomic_DNA"/>
</dbReference>
<organism evidence="2 3">
    <name type="scientific">Marchantia polymorpha subsp. ruderalis</name>
    <dbReference type="NCBI Taxonomy" id="1480154"/>
    <lineage>
        <taxon>Eukaryota</taxon>
        <taxon>Viridiplantae</taxon>
        <taxon>Streptophyta</taxon>
        <taxon>Embryophyta</taxon>
        <taxon>Marchantiophyta</taxon>
        <taxon>Marchantiopsida</taxon>
        <taxon>Marchantiidae</taxon>
        <taxon>Marchantiales</taxon>
        <taxon>Marchantiaceae</taxon>
        <taxon>Marchantia</taxon>
    </lineage>
</organism>
<proteinExistence type="predicted"/>
<protein>
    <submittedName>
        <fullName evidence="2">Uncharacterized protein</fullName>
    </submittedName>
</protein>